<keyword evidence="1 3" id="KW-0812">Transmembrane</keyword>
<feature type="transmembrane region" description="Helical" evidence="3">
    <location>
        <begin position="42"/>
        <end position="62"/>
    </location>
</feature>
<protein>
    <submittedName>
        <fullName evidence="4">Uncharacterized membrane protein</fullName>
    </submittedName>
</protein>
<dbReference type="PANTHER" id="PTHR37815">
    <property type="entry name" value="UPF0397 PROTEIN BC_2624-RELATED"/>
    <property type="match status" value="1"/>
</dbReference>
<dbReference type="Pfam" id="PF07155">
    <property type="entry name" value="ECF-ribofla_trS"/>
    <property type="match status" value="1"/>
</dbReference>
<dbReference type="AlphaFoldDB" id="A0A1D3TXS9"/>
<dbReference type="Gene3D" id="1.10.1760.20">
    <property type="match status" value="1"/>
</dbReference>
<evidence type="ECO:0000313" key="4">
    <source>
        <dbReference type="EMBL" id="SCP99200.1"/>
    </source>
</evidence>
<dbReference type="RefSeq" id="WP_330387973.1">
    <property type="nucleotide sequence ID" value="NZ_FMKA01000034.1"/>
</dbReference>
<sequence length="187" mass="19406">MKKMNNIKKLVIAALMAALTAVATMAIQIPSPLHGYVHLGDSLVLLCGIVLGPLGGALAAAIGSMMADLLTGYFIYAPATLVIKGLAAFAAGLVFSGLAKSAKVQVNRYAAVVISGISSAVIVILGYFVYEIFLYGVPAAAANTIFNAVQGIFGIIGAFVLFPLLSKVPDIRDMLNMPHITPKKSAN</sequence>
<dbReference type="GO" id="GO:0016020">
    <property type="term" value="C:membrane"/>
    <property type="evidence" value="ECO:0007669"/>
    <property type="project" value="InterPro"/>
</dbReference>
<feature type="transmembrane region" description="Helical" evidence="3">
    <location>
        <begin position="74"/>
        <end position="97"/>
    </location>
</feature>
<organism evidence="4 5">
    <name type="scientific">Anaerobium acetethylicum</name>
    <dbReference type="NCBI Taxonomy" id="1619234"/>
    <lineage>
        <taxon>Bacteria</taxon>
        <taxon>Bacillati</taxon>
        <taxon>Bacillota</taxon>
        <taxon>Clostridia</taxon>
        <taxon>Lachnospirales</taxon>
        <taxon>Lachnospiraceae</taxon>
        <taxon>Anaerobium</taxon>
    </lineage>
</organism>
<accession>A0A1D3TXS9</accession>
<dbReference type="EMBL" id="FMKA01000034">
    <property type="protein sequence ID" value="SCP99200.1"/>
    <property type="molecule type" value="Genomic_DNA"/>
</dbReference>
<feature type="transmembrane region" description="Helical" evidence="3">
    <location>
        <begin position="145"/>
        <end position="165"/>
    </location>
</feature>
<gene>
    <name evidence="4" type="ORF">SAMN05421730_103427</name>
</gene>
<feature type="transmembrane region" description="Helical" evidence="3">
    <location>
        <begin position="109"/>
        <end position="133"/>
    </location>
</feature>
<keyword evidence="2 3" id="KW-1133">Transmembrane helix</keyword>
<dbReference type="InterPro" id="IPR009825">
    <property type="entry name" value="ECF_substrate-spec-like"/>
</dbReference>
<evidence type="ECO:0000256" key="1">
    <source>
        <dbReference type="ARBA" id="ARBA00022692"/>
    </source>
</evidence>
<evidence type="ECO:0000256" key="3">
    <source>
        <dbReference type="SAM" id="Phobius"/>
    </source>
</evidence>
<keyword evidence="3" id="KW-0472">Membrane</keyword>
<evidence type="ECO:0000256" key="2">
    <source>
        <dbReference type="ARBA" id="ARBA00022989"/>
    </source>
</evidence>
<keyword evidence="5" id="KW-1185">Reference proteome</keyword>
<proteinExistence type="predicted"/>
<name>A0A1D3TXS9_9FIRM</name>
<dbReference type="Proteomes" id="UP000199315">
    <property type="component" value="Unassembled WGS sequence"/>
</dbReference>
<evidence type="ECO:0000313" key="5">
    <source>
        <dbReference type="Proteomes" id="UP000199315"/>
    </source>
</evidence>
<dbReference type="PANTHER" id="PTHR37815:SF3">
    <property type="entry name" value="UPF0397 PROTEIN SPR0429"/>
    <property type="match status" value="1"/>
</dbReference>
<dbReference type="STRING" id="1619234.SAMN05421730_103427"/>
<reference evidence="4 5" key="1">
    <citation type="submission" date="2016-09" db="EMBL/GenBank/DDBJ databases">
        <authorList>
            <person name="Capua I."/>
            <person name="De Benedictis P."/>
            <person name="Joannis T."/>
            <person name="Lombin L.H."/>
            <person name="Cattoli G."/>
        </authorList>
    </citation>
    <scope>NUCLEOTIDE SEQUENCE [LARGE SCALE GENOMIC DNA]</scope>
    <source>
        <strain evidence="4 5">GluBS11</strain>
    </source>
</reference>